<feature type="non-terminal residue" evidence="4">
    <location>
        <position position="135"/>
    </location>
</feature>
<dbReference type="PROSITE" id="PS51864">
    <property type="entry name" value="ASTACIN"/>
    <property type="match status" value="1"/>
</dbReference>
<comment type="caution">
    <text evidence="4">The sequence shown here is derived from an EMBL/GenBank/DDBJ whole genome shotgun (WGS) entry which is preliminary data.</text>
</comment>
<dbReference type="GO" id="GO:0006508">
    <property type="term" value="P:proteolysis"/>
    <property type="evidence" value="ECO:0007669"/>
    <property type="project" value="InterPro"/>
</dbReference>
<dbReference type="Proteomes" id="UP001497623">
    <property type="component" value="Unassembled WGS sequence"/>
</dbReference>
<keyword evidence="5" id="KW-1185">Reference proteome</keyword>
<dbReference type="InterPro" id="IPR024079">
    <property type="entry name" value="MetalloPept_cat_dom_sf"/>
</dbReference>
<dbReference type="SUPFAM" id="SSF55486">
    <property type="entry name" value="Metalloproteases ('zincins'), catalytic domain"/>
    <property type="match status" value="1"/>
</dbReference>
<accession>A0AAV2SX44</accession>
<protein>
    <recommendedName>
        <fullName evidence="3">Peptidase M12A domain-containing protein</fullName>
    </recommendedName>
</protein>
<dbReference type="Pfam" id="PF01400">
    <property type="entry name" value="Astacin"/>
    <property type="match status" value="1"/>
</dbReference>
<evidence type="ECO:0000256" key="1">
    <source>
        <dbReference type="ARBA" id="ARBA00001947"/>
    </source>
</evidence>
<sequence length="135" mass="14683">FISDAPGLPLSTSEIEEFGDPGFGVFRETGSEVSDEGRGDPTTSAGLFEGDIVIKTAAELRNLLQENAVGRSAINDEDKLWAGGVVPYVISASFNSRERKVIGAAFKSFHRNTCLRFLPRSTSQNDYIYIYKGNG</sequence>
<dbReference type="AlphaFoldDB" id="A0AAV2SX44"/>
<dbReference type="EMBL" id="CAXKWB010192560">
    <property type="protein sequence ID" value="CAL4257055.1"/>
    <property type="molecule type" value="Genomic_DNA"/>
</dbReference>
<comment type="cofactor">
    <cofactor evidence="1">
        <name>Zn(2+)</name>
        <dbReference type="ChEBI" id="CHEBI:29105"/>
    </cofactor>
</comment>
<feature type="non-terminal residue" evidence="4">
    <location>
        <position position="1"/>
    </location>
</feature>
<dbReference type="InterPro" id="IPR001506">
    <property type="entry name" value="Peptidase_M12A"/>
</dbReference>
<proteinExistence type="predicted"/>
<evidence type="ECO:0000256" key="2">
    <source>
        <dbReference type="PROSITE-ProRule" id="PRU01211"/>
    </source>
</evidence>
<evidence type="ECO:0000259" key="3">
    <source>
        <dbReference type="PROSITE" id="PS51864"/>
    </source>
</evidence>
<comment type="caution">
    <text evidence="2">Lacks conserved residue(s) required for the propagation of feature annotation.</text>
</comment>
<evidence type="ECO:0000313" key="5">
    <source>
        <dbReference type="Proteomes" id="UP001497623"/>
    </source>
</evidence>
<dbReference type="Gene3D" id="3.40.390.10">
    <property type="entry name" value="Collagenase (Catalytic Domain)"/>
    <property type="match status" value="1"/>
</dbReference>
<organism evidence="4 5">
    <name type="scientific">Meganyctiphanes norvegica</name>
    <name type="common">Northern krill</name>
    <name type="synonym">Thysanopoda norvegica</name>
    <dbReference type="NCBI Taxonomy" id="48144"/>
    <lineage>
        <taxon>Eukaryota</taxon>
        <taxon>Metazoa</taxon>
        <taxon>Ecdysozoa</taxon>
        <taxon>Arthropoda</taxon>
        <taxon>Crustacea</taxon>
        <taxon>Multicrustacea</taxon>
        <taxon>Malacostraca</taxon>
        <taxon>Eumalacostraca</taxon>
        <taxon>Eucarida</taxon>
        <taxon>Euphausiacea</taxon>
        <taxon>Euphausiidae</taxon>
        <taxon>Meganyctiphanes</taxon>
    </lineage>
</organism>
<feature type="domain" description="Peptidase M12A" evidence="3">
    <location>
        <begin position="72"/>
        <end position="135"/>
    </location>
</feature>
<dbReference type="PANTHER" id="PTHR10127:SF889">
    <property type="entry name" value="ZINC METALLOPROTEINASE NAS-6-LIKE"/>
    <property type="match status" value="1"/>
</dbReference>
<reference evidence="4 5" key="1">
    <citation type="submission" date="2024-05" db="EMBL/GenBank/DDBJ databases">
        <authorList>
            <person name="Wallberg A."/>
        </authorList>
    </citation>
    <scope>NUCLEOTIDE SEQUENCE [LARGE SCALE GENOMIC DNA]</scope>
</reference>
<dbReference type="PANTHER" id="PTHR10127">
    <property type="entry name" value="DISCOIDIN, CUB, EGF, LAMININ , AND ZINC METALLOPROTEASE DOMAIN CONTAINING"/>
    <property type="match status" value="1"/>
</dbReference>
<evidence type="ECO:0000313" key="4">
    <source>
        <dbReference type="EMBL" id="CAL4257055.1"/>
    </source>
</evidence>
<dbReference type="GO" id="GO:0004222">
    <property type="term" value="F:metalloendopeptidase activity"/>
    <property type="evidence" value="ECO:0007669"/>
    <property type="project" value="InterPro"/>
</dbReference>
<gene>
    <name evidence="4" type="ORF">MNOR_LOCUS42063</name>
</gene>
<name>A0AAV2SX44_MEGNR</name>